<evidence type="ECO:0000313" key="2">
    <source>
        <dbReference type="EMBL" id="CAE0255579.1"/>
    </source>
</evidence>
<dbReference type="Gene3D" id="3.30.40.10">
    <property type="entry name" value="Zinc/RING finger domain, C3HC4 (zinc finger)"/>
    <property type="match status" value="1"/>
</dbReference>
<dbReference type="EMBL" id="HBIB01027450">
    <property type="protein sequence ID" value="CAE0255579.1"/>
    <property type="molecule type" value="Transcribed_RNA"/>
</dbReference>
<gene>
    <name evidence="2" type="ORF">PBIL07802_LOCUS17833</name>
</gene>
<dbReference type="AlphaFoldDB" id="A0A7S3DET3"/>
<proteinExistence type="predicted"/>
<dbReference type="InterPro" id="IPR013083">
    <property type="entry name" value="Znf_RING/FYVE/PHD"/>
</dbReference>
<reference evidence="2" key="1">
    <citation type="submission" date="2021-01" db="EMBL/GenBank/DDBJ databases">
        <authorList>
            <person name="Corre E."/>
            <person name="Pelletier E."/>
            <person name="Niang G."/>
            <person name="Scheremetjew M."/>
            <person name="Finn R."/>
            <person name="Kale V."/>
            <person name="Holt S."/>
            <person name="Cochrane G."/>
            <person name="Meng A."/>
            <person name="Brown T."/>
            <person name="Cohen L."/>
        </authorList>
    </citation>
    <scope>NUCLEOTIDE SEQUENCE</scope>
    <source>
        <strain evidence="2">NIES-2562</strain>
    </source>
</reference>
<accession>A0A7S3DET3</accession>
<feature type="region of interest" description="Disordered" evidence="1">
    <location>
        <begin position="107"/>
        <end position="129"/>
    </location>
</feature>
<evidence type="ECO:0000256" key="1">
    <source>
        <dbReference type="SAM" id="MobiDB-lite"/>
    </source>
</evidence>
<protein>
    <submittedName>
        <fullName evidence="2">Uncharacterized protein</fullName>
    </submittedName>
</protein>
<name>A0A7S3DET3_9EUKA</name>
<sequence length="405" mass="44460">MDAAIVYMLTAAAGLKSADVNTQRRVEGAITALISSLPSLLEECQHNQAVLQGVRPRQRDSDAEENKLALSRAGVVEVMLHRPSSSFSSKFLDDMREKVQSQLSQLKDDLARVESENESRRKAEVAGKGDGWMPSSRDYLLGIQKEGAQFSKVTLPHIVNLSRQLNVDLLSLTDDDLKTALQVKDLGQPVATASDILRFLQKEVNKIEKKEDPSTRMCSTQSLSSFLSGSLPERGAMQDAALASAAAHLAKHTLSCSSSAWRSEFEKYWSSLEAIWSAWSELEERIEKALSDKEASLDALRSLLSDLDDSTLFNADLRDKVASRMHALTLAATSSTCMTCGGKPSEVRFFPCRHSCSCLDCALRVLKTAEEKEELGSMGFVSLKGSDTVLSCFQCDRRVLSITQA</sequence>
<feature type="compositionally biased region" description="Basic and acidic residues" evidence="1">
    <location>
        <begin position="107"/>
        <end position="127"/>
    </location>
</feature>
<organism evidence="2">
    <name type="scientific">Palpitomonas bilix</name>
    <dbReference type="NCBI Taxonomy" id="652834"/>
    <lineage>
        <taxon>Eukaryota</taxon>
        <taxon>Eukaryota incertae sedis</taxon>
    </lineage>
</organism>
<dbReference type="Pfam" id="PF13920">
    <property type="entry name" value="zf-C3HC4_3"/>
    <property type="match status" value="1"/>
</dbReference>